<keyword evidence="3" id="KW-1185">Reference proteome</keyword>
<accession>A0A4Y2NI46</accession>
<feature type="compositionally biased region" description="Polar residues" evidence="1">
    <location>
        <begin position="36"/>
        <end position="51"/>
    </location>
</feature>
<comment type="caution">
    <text evidence="2">The sequence shown here is derived from an EMBL/GenBank/DDBJ whole genome shotgun (WGS) entry which is preliminary data.</text>
</comment>
<organism evidence="2 3">
    <name type="scientific">Araneus ventricosus</name>
    <name type="common">Orbweaver spider</name>
    <name type="synonym">Epeira ventricosa</name>
    <dbReference type="NCBI Taxonomy" id="182803"/>
    <lineage>
        <taxon>Eukaryota</taxon>
        <taxon>Metazoa</taxon>
        <taxon>Ecdysozoa</taxon>
        <taxon>Arthropoda</taxon>
        <taxon>Chelicerata</taxon>
        <taxon>Arachnida</taxon>
        <taxon>Araneae</taxon>
        <taxon>Araneomorphae</taxon>
        <taxon>Entelegynae</taxon>
        <taxon>Araneoidea</taxon>
        <taxon>Araneidae</taxon>
        <taxon>Araneus</taxon>
    </lineage>
</organism>
<sequence>MYVGLLHINQTQVVKRIPAGVVRKFGEGVPAQVSSLTSDRGSNLRCPSQNKPCVAAKMSQEKEKKKEEGHLALSRLEDDPPISAQHLLDEAADWIKIMKFEAPELAQFQSQKSGTFFV</sequence>
<dbReference type="Proteomes" id="UP000499080">
    <property type="component" value="Unassembled WGS sequence"/>
</dbReference>
<gene>
    <name evidence="2" type="ORF">AVEN_244369_1</name>
</gene>
<proteinExistence type="predicted"/>
<dbReference type="EMBL" id="BGPR01009142">
    <property type="protein sequence ID" value="GBN38230.1"/>
    <property type="molecule type" value="Genomic_DNA"/>
</dbReference>
<protein>
    <submittedName>
        <fullName evidence="2">Uncharacterized protein</fullName>
    </submittedName>
</protein>
<evidence type="ECO:0000256" key="1">
    <source>
        <dbReference type="SAM" id="MobiDB-lite"/>
    </source>
</evidence>
<name>A0A4Y2NI46_ARAVE</name>
<evidence type="ECO:0000313" key="3">
    <source>
        <dbReference type="Proteomes" id="UP000499080"/>
    </source>
</evidence>
<dbReference type="AlphaFoldDB" id="A0A4Y2NI46"/>
<feature type="region of interest" description="Disordered" evidence="1">
    <location>
        <begin position="36"/>
        <end position="76"/>
    </location>
</feature>
<evidence type="ECO:0000313" key="2">
    <source>
        <dbReference type="EMBL" id="GBN38230.1"/>
    </source>
</evidence>
<reference evidence="2 3" key="1">
    <citation type="journal article" date="2019" name="Sci. Rep.">
        <title>Orb-weaving spider Araneus ventricosus genome elucidates the spidroin gene catalogue.</title>
        <authorList>
            <person name="Kono N."/>
            <person name="Nakamura H."/>
            <person name="Ohtoshi R."/>
            <person name="Moran D.A.P."/>
            <person name="Shinohara A."/>
            <person name="Yoshida Y."/>
            <person name="Fujiwara M."/>
            <person name="Mori M."/>
            <person name="Tomita M."/>
            <person name="Arakawa K."/>
        </authorList>
    </citation>
    <scope>NUCLEOTIDE SEQUENCE [LARGE SCALE GENOMIC DNA]</scope>
</reference>
<feature type="compositionally biased region" description="Basic and acidic residues" evidence="1">
    <location>
        <begin position="59"/>
        <end position="76"/>
    </location>
</feature>